<dbReference type="EMBL" id="JABAIL010000003">
    <property type="protein sequence ID" value="NLR91878.1"/>
    <property type="molecule type" value="Genomic_DNA"/>
</dbReference>
<comment type="caution">
    <text evidence="2">The sequence shown here is derived from an EMBL/GenBank/DDBJ whole genome shotgun (WGS) entry which is preliminary data.</text>
</comment>
<name>A0A7X8XW18_9BACT</name>
<dbReference type="InterPro" id="IPR032676">
    <property type="entry name" value="YkuD_2"/>
</dbReference>
<protein>
    <submittedName>
        <fullName evidence="2">Murein L,D-transpeptidase catalytic domain family protein</fullName>
    </submittedName>
</protein>
<evidence type="ECO:0000313" key="2">
    <source>
        <dbReference type="EMBL" id="NLR91878.1"/>
    </source>
</evidence>
<sequence length="221" mass="25838">MKAIYSLLIFIFFSFQLFAQEDTTSHWLEEWNKERYQNDQKKFSQEKIKNRIEEKAKEALIYNQKNNLSSKYCILIDMGIHSGRNRFFVYDLEKKTVLKEALVSHGCGDFMWSSDETRAKPTFSNVSESHLSSLGKYKIGKRGYSNWGIHVNYKMHGLESSNSNAYKRIIVLHSWDAVKDEEIFPEGTAEGWGCPAVSNTTMRYLDPLLKSEDDVLMWIYQ</sequence>
<dbReference type="Proteomes" id="UP000585050">
    <property type="component" value="Unassembled WGS sequence"/>
</dbReference>
<dbReference type="PANTHER" id="PTHR38477:SF1">
    <property type="entry name" value="MUREIN L,D-TRANSPEPTIDASE CATALYTIC DOMAIN FAMILY PROTEIN"/>
    <property type="match status" value="1"/>
</dbReference>
<organism evidence="2 3">
    <name type="scientific">Flammeovirga agarivorans</name>
    <dbReference type="NCBI Taxonomy" id="2726742"/>
    <lineage>
        <taxon>Bacteria</taxon>
        <taxon>Pseudomonadati</taxon>
        <taxon>Bacteroidota</taxon>
        <taxon>Cytophagia</taxon>
        <taxon>Cytophagales</taxon>
        <taxon>Flammeovirgaceae</taxon>
        <taxon>Flammeovirga</taxon>
    </lineage>
</organism>
<proteinExistence type="predicted"/>
<gene>
    <name evidence="2" type="ORF">HGP29_11700</name>
</gene>
<dbReference type="PANTHER" id="PTHR38477">
    <property type="entry name" value="HYPOTHETICAL EXPORTED PROTEIN"/>
    <property type="match status" value="1"/>
</dbReference>
<dbReference type="RefSeq" id="WP_168882590.1">
    <property type="nucleotide sequence ID" value="NZ_JABAIL010000003.1"/>
</dbReference>
<keyword evidence="1" id="KW-0732">Signal</keyword>
<feature type="signal peptide" evidence="1">
    <location>
        <begin position="1"/>
        <end position="19"/>
    </location>
</feature>
<feature type="chain" id="PRO_5031185773" evidence="1">
    <location>
        <begin position="20"/>
        <end position="221"/>
    </location>
</feature>
<dbReference type="Pfam" id="PF13645">
    <property type="entry name" value="YkuD_2"/>
    <property type="match status" value="1"/>
</dbReference>
<evidence type="ECO:0000313" key="3">
    <source>
        <dbReference type="Proteomes" id="UP000585050"/>
    </source>
</evidence>
<evidence type="ECO:0000256" key="1">
    <source>
        <dbReference type="SAM" id="SignalP"/>
    </source>
</evidence>
<reference evidence="2 3" key="1">
    <citation type="submission" date="2020-04" db="EMBL/GenBank/DDBJ databases">
        <title>Flammeovirga sp. SR4, a novel species isolated from seawater.</title>
        <authorList>
            <person name="Wang X."/>
        </authorList>
    </citation>
    <scope>NUCLEOTIDE SEQUENCE [LARGE SCALE GENOMIC DNA]</scope>
    <source>
        <strain evidence="2 3">SR4</strain>
    </source>
</reference>
<keyword evidence="3" id="KW-1185">Reference proteome</keyword>
<accession>A0A7X8XW18</accession>
<dbReference type="AlphaFoldDB" id="A0A7X8XW18"/>